<reference evidence="1" key="1">
    <citation type="journal article" date="2019" name="bioRxiv">
        <title>The Genome of the Zebra Mussel, Dreissena polymorpha: A Resource for Invasive Species Research.</title>
        <authorList>
            <person name="McCartney M.A."/>
            <person name="Auch B."/>
            <person name="Kono T."/>
            <person name="Mallez S."/>
            <person name="Zhang Y."/>
            <person name="Obille A."/>
            <person name="Becker A."/>
            <person name="Abrahante J.E."/>
            <person name="Garbe J."/>
            <person name="Badalamenti J.P."/>
            <person name="Herman A."/>
            <person name="Mangelson H."/>
            <person name="Liachko I."/>
            <person name="Sullivan S."/>
            <person name="Sone E.D."/>
            <person name="Koren S."/>
            <person name="Silverstein K.A.T."/>
            <person name="Beckman K.B."/>
            <person name="Gohl D.M."/>
        </authorList>
    </citation>
    <scope>NUCLEOTIDE SEQUENCE</scope>
    <source>
        <strain evidence="1">Duluth1</strain>
        <tissue evidence="1">Whole animal</tissue>
    </source>
</reference>
<dbReference type="AlphaFoldDB" id="A0A9D4QNH7"/>
<sequence>MTQFLSRGINGTSVLTKFHEDQTINVASGVFTRQNVNDGRLTTHNGQKAITKAHHEHVVLR</sequence>
<proteinExistence type="predicted"/>
<protein>
    <submittedName>
        <fullName evidence="1">Uncharacterized protein</fullName>
    </submittedName>
</protein>
<accession>A0A9D4QNH7</accession>
<gene>
    <name evidence="1" type="ORF">DPMN_110931</name>
</gene>
<evidence type="ECO:0000313" key="1">
    <source>
        <dbReference type="EMBL" id="KAH3837538.1"/>
    </source>
</evidence>
<dbReference type="Proteomes" id="UP000828390">
    <property type="component" value="Unassembled WGS sequence"/>
</dbReference>
<name>A0A9D4QNH7_DREPO</name>
<keyword evidence="2" id="KW-1185">Reference proteome</keyword>
<evidence type="ECO:0000313" key="2">
    <source>
        <dbReference type="Proteomes" id="UP000828390"/>
    </source>
</evidence>
<reference evidence="1" key="2">
    <citation type="submission" date="2020-11" db="EMBL/GenBank/DDBJ databases">
        <authorList>
            <person name="McCartney M.A."/>
            <person name="Auch B."/>
            <person name="Kono T."/>
            <person name="Mallez S."/>
            <person name="Becker A."/>
            <person name="Gohl D.M."/>
            <person name="Silverstein K.A.T."/>
            <person name="Koren S."/>
            <person name="Bechman K.B."/>
            <person name="Herman A."/>
            <person name="Abrahante J.E."/>
            <person name="Garbe J."/>
        </authorList>
    </citation>
    <scope>NUCLEOTIDE SEQUENCE</scope>
    <source>
        <strain evidence="1">Duluth1</strain>
        <tissue evidence="1">Whole animal</tissue>
    </source>
</reference>
<organism evidence="1 2">
    <name type="scientific">Dreissena polymorpha</name>
    <name type="common">Zebra mussel</name>
    <name type="synonym">Mytilus polymorpha</name>
    <dbReference type="NCBI Taxonomy" id="45954"/>
    <lineage>
        <taxon>Eukaryota</taxon>
        <taxon>Metazoa</taxon>
        <taxon>Spiralia</taxon>
        <taxon>Lophotrochozoa</taxon>
        <taxon>Mollusca</taxon>
        <taxon>Bivalvia</taxon>
        <taxon>Autobranchia</taxon>
        <taxon>Heteroconchia</taxon>
        <taxon>Euheterodonta</taxon>
        <taxon>Imparidentia</taxon>
        <taxon>Neoheterodontei</taxon>
        <taxon>Myida</taxon>
        <taxon>Dreissenoidea</taxon>
        <taxon>Dreissenidae</taxon>
        <taxon>Dreissena</taxon>
    </lineage>
</organism>
<comment type="caution">
    <text evidence="1">The sequence shown here is derived from an EMBL/GenBank/DDBJ whole genome shotgun (WGS) entry which is preliminary data.</text>
</comment>
<dbReference type="EMBL" id="JAIWYP010000004">
    <property type="protein sequence ID" value="KAH3837538.1"/>
    <property type="molecule type" value="Genomic_DNA"/>
</dbReference>